<evidence type="ECO:0000259" key="16">
    <source>
        <dbReference type="PROSITE" id="PS50075"/>
    </source>
</evidence>
<dbReference type="Gene3D" id="3.30.70.3290">
    <property type="match status" value="1"/>
</dbReference>
<keyword evidence="5" id="KW-0677">Repeat</keyword>
<evidence type="ECO:0000256" key="6">
    <source>
        <dbReference type="ARBA" id="ARBA00023194"/>
    </source>
</evidence>
<evidence type="ECO:0000256" key="11">
    <source>
        <dbReference type="ARBA" id="ARBA00060622"/>
    </source>
</evidence>
<dbReference type="InterPro" id="IPR032821">
    <property type="entry name" value="PKS_assoc"/>
</dbReference>
<dbReference type="GO" id="GO:0047879">
    <property type="term" value="F:erythronolide synthase activity"/>
    <property type="evidence" value="ECO:0007669"/>
    <property type="project" value="UniProtKB-EC"/>
</dbReference>
<feature type="domain" description="PKS/mFAS DH" evidence="18">
    <location>
        <begin position="907"/>
        <end position="1173"/>
    </location>
</feature>
<dbReference type="PROSITE" id="PS00012">
    <property type="entry name" value="PHOSPHOPANTETHEINE"/>
    <property type="match status" value="1"/>
</dbReference>
<name>A0A1H3NGQ6_9PSEU</name>
<dbReference type="InterPro" id="IPR020806">
    <property type="entry name" value="PKS_PP-bd"/>
</dbReference>
<evidence type="ECO:0000256" key="2">
    <source>
        <dbReference type="ARBA" id="ARBA00022450"/>
    </source>
</evidence>
<dbReference type="SMART" id="SM00827">
    <property type="entry name" value="PKS_AT"/>
    <property type="match status" value="1"/>
</dbReference>
<evidence type="ECO:0000256" key="12">
    <source>
        <dbReference type="ARBA" id="ARBA00063272"/>
    </source>
</evidence>
<dbReference type="SMART" id="SM00823">
    <property type="entry name" value="PKS_PP"/>
    <property type="match status" value="1"/>
</dbReference>
<keyword evidence="2" id="KW-0596">Phosphopantetheine</keyword>
<dbReference type="CDD" id="cd00833">
    <property type="entry name" value="PKS"/>
    <property type="match status" value="1"/>
</dbReference>
<evidence type="ECO:0000259" key="17">
    <source>
        <dbReference type="PROSITE" id="PS52004"/>
    </source>
</evidence>
<evidence type="ECO:0000256" key="5">
    <source>
        <dbReference type="ARBA" id="ARBA00022737"/>
    </source>
</evidence>
<dbReference type="InterPro" id="IPR042104">
    <property type="entry name" value="PKS_dehydratase_sf"/>
</dbReference>
<dbReference type="InterPro" id="IPR020807">
    <property type="entry name" value="PKS_DH"/>
</dbReference>
<dbReference type="Gene3D" id="3.40.366.10">
    <property type="entry name" value="Malonyl-Coenzyme A Acyl Carrier Protein, domain 2"/>
    <property type="match status" value="1"/>
</dbReference>
<dbReference type="Pfam" id="PF08659">
    <property type="entry name" value="KR"/>
    <property type="match status" value="1"/>
</dbReference>
<keyword evidence="7" id="KW-0511">Multifunctional enzyme</keyword>
<proteinExistence type="predicted"/>
<dbReference type="InterPro" id="IPR049552">
    <property type="entry name" value="PKS_DH_N"/>
</dbReference>
<dbReference type="InterPro" id="IPR057326">
    <property type="entry name" value="KR_dom"/>
</dbReference>
<dbReference type="Pfam" id="PF08990">
    <property type="entry name" value="Docking"/>
    <property type="match status" value="1"/>
</dbReference>
<dbReference type="PANTHER" id="PTHR43775:SF51">
    <property type="entry name" value="INACTIVE PHENOLPHTHIOCEROL SYNTHESIS POLYKETIDE SYNTHASE TYPE I PKS1-RELATED"/>
    <property type="match status" value="1"/>
</dbReference>
<keyword evidence="15" id="KW-0175">Coiled coil</keyword>
<dbReference type="InterPro" id="IPR016035">
    <property type="entry name" value="Acyl_Trfase/lysoPLipase"/>
</dbReference>
<evidence type="ECO:0000256" key="10">
    <source>
        <dbReference type="ARBA" id="ARBA00060158"/>
    </source>
</evidence>
<organism evidence="19 20">
    <name type="scientific">Amycolatopsis xylanica</name>
    <dbReference type="NCBI Taxonomy" id="589385"/>
    <lineage>
        <taxon>Bacteria</taxon>
        <taxon>Bacillati</taxon>
        <taxon>Actinomycetota</taxon>
        <taxon>Actinomycetes</taxon>
        <taxon>Pseudonocardiales</taxon>
        <taxon>Pseudonocardiaceae</taxon>
        <taxon>Amycolatopsis</taxon>
    </lineage>
</organism>
<dbReference type="SMART" id="SM00825">
    <property type="entry name" value="PKS_KS"/>
    <property type="match status" value="1"/>
</dbReference>
<dbReference type="SUPFAM" id="SSF51735">
    <property type="entry name" value="NAD(P)-binding Rossmann-fold domains"/>
    <property type="match status" value="2"/>
</dbReference>
<dbReference type="GO" id="GO:0031177">
    <property type="term" value="F:phosphopantetheine binding"/>
    <property type="evidence" value="ECO:0007669"/>
    <property type="project" value="InterPro"/>
</dbReference>
<dbReference type="InterPro" id="IPR006162">
    <property type="entry name" value="Ppantetheine_attach_site"/>
</dbReference>
<dbReference type="Pfam" id="PF16197">
    <property type="entry name" value="KAsynt_C_assoc"/>
    <property type="match status" value="1"/>
</dbReference>
<reference evidence="19 20" key="1">
    <citation type="submission" date="2016-10" db="EMBL/GenBank/DDBJ databases">
        <authorList>
            <person name="de Groot N.N."/>
        </authorList>
    </citation>
    <scope>NUCLEOTIDE SEQUENCE [LARGE SCALE GENOMIC DNA]</scope>
    <source>
        <strain evidence="19 20">CPCC 202699</strain>
    </source>
</reference>
<dbReference type="SUPFAM" id="SSF53901">
    <property type="entry name" value="Thiolase-like"/>
    <property type="match status" value="1"/>
</dbReference>
<dbReference type="PROSITE" id="PS52019">
    <property type="entry name" value="PKS_MFAS_DH"/>
    <property type="match status" value="1"/>
</dbReference>
<evidence type="ECO:0000256" key="15">
    <source>
        <dbReference type="SAM" id="Coils"/>
    </source>
</evidence>
<dbReference type="InterPro" id="IPR016036">
    <property type="entry name" value="Malonyl_transacylase_ACP-bd"/>
</dbReference>
<dbReference type="InterPro" id="IPR055123">
    <property type="entry name" value="SpnB-like_Rossmann"/>
</dbReference>
<feature type="region of interest" description="C-terminal hotdog fold" evidence="14">
    <location>
        <begin position="1039"/>
        <end position="1173"/>
    </location>
</feature>
<keyword evidence="3" id="KW-0597">Phosphoprotein</keyword>
<dbReference type="Gene3D" id="3.10.129.110">
    <property type="entry name" value="Polyketide synthase dehydratase"/>
    <property type="match status" value="1"/>
</dbReference>
<dbReference type="Pfam" id="PF00550">
    <property type="entry name" value="PP-binding"/>
    <property type="match status" value="1"/>
</dbReference>
<evidence type="ECO:0000313" key="19">
    <source>
        <dbReference type="EMBL" id="SDY87933.1"/>
    </source>
</evidence>
<dbReference type="SUPFAM" id="SSF55048">
    <property type="entry name" value="Probable ACP-binding domain of malonyl-CoA ACP transacylase"/>
    <property type="match status" value="1"/>
</dbReference>
<dbReference type="FunFam" id="3.40.366.10:FF:000002">
    <property type="entry name" value="Probable polyketide synthase 2"/>
    <property type="match status" value="1"/>
</dbReference>
<evidence type="ECO:0000256" key="7">
    <source>
        <dbReference type="ARBA" id="ARBA00023268"/>
    </source>
</evidence>
<dbReference type="GO" id="GO:0004315">
    <property type="term" value="F:3-oxoacyl-[acyl-carrier-protein] synthase activity"/>
    <property type="evidence" value="ECO:0007669"/>
    <property type="project" value="InterPro"/>
</dbReference>
<dbReference type="GO" id="GO:0004312">
    <property type="term" value="F:fatty acid synthase activity"/>
    <property type="evidence" value="ECO:0007669"/>
    <property type="project" value="TreeGrafter"/>
</dbReference>
<dbReference type="CDD" id="cd08956">
    <property type="entry name" value="KR_3_FAS_SDR_x"/>
    <property type="match status" value="1"/>
</dbReference>
<dbReference type="PROSITE" id="PS00606">
    <property type="entry name" value="KS3_1"/>
    <property type="match status" value="1"/>
</dbReference>
<dbReference type="Proteomes" id="UP000199515">
    <property type="component" value="Unassembled WGS sequence"/>
</dbReference>
<dbReference type="EMBL" id="FNON01000007">
    <property type="protein sequence ID" value="SDY87933.1"/>
    <property type="molecule type" value="Genomic_DNA"/>
</dbReference>
<evidence type="ECO:0000313" key="20">
    <source>
        <dbReference type="Proteomes" id="UP000199515"/>
    </source>
</evidence>
<comment type="function">
    <text evidence="10">Involved in the biosynthesis of antibiotic erythromycin via the biosynthesis of its aglycone precursor, 6-deoxyerythronolide B (6-dEB).</text>
</comment>
<dbReference type="FunFam" id="1.10.1200.10:FF:000007">
    <property type="entry name" value="Probable polyketide synthase pks17"/>
    <property type="match status" value="1"/>
</dbReference>
<dbReference type="InterPro" id="IPR014031">
    <property type="entry name" value="Ketoacyl_synth_C"/>
</dbReference>
<dbReference type="SMART" id="SM00822">
    <property type="entry name" value="PKS_KR"/>
    <property type="match status" value="1"/>
</dbReference>
<evidence type="ECO:0000256" key="14">
    <source>
        <dbReference type="PROSITE-ProRule" id="PRU01363"/>
    </source>
</evidence>
<dbReference type="Gene3D" id="1.10.1200.10">
    <property type="entry name" value="ACP-like"/>
    <property type="match status" value="1"/>
</dbReference>
<dbReference type="InterPro" id="IPR018201">
    <property type="entry name" value="Ketoacyl_synth_AS"/>
</dbReference>
<feature type="domain" description="Carrier" evidence="16">
    <location>
        <begin position="1592"/>
        <end position="1667"/>
    </location>
</feature>
<dbReference type="SUPFAM" id="SSF52151">
    <property type="entry name" value="FabD/lysophospholipase-like"/>
    <property type="match status" value="1"/>
</dbReference>
<evidence type="ECO:0000259" key="18">
    <source>
        <dbReference type="PROSITE" id="PS52019"/>
    </source>
</evidence>
<dbReference type="InterPro" id="IPR020841">
    <property type="entry name" value="PKS_Beta-ketoAc_synthase_dom"/>
</dbReference>
<feature type="active site" description="Proton acceptor; for dehydratase activity" evidence="14">
    <location>
        <position position="939"/>
    </location>
</feature>
<feature type="active site" description="Proton donor; for dehydratase activity" evidence="14">
    <location>
        <position position="1098"/>
    </location>
</feature>
<dbReference type="SMART" id="SM01294">
    <property type="entry name" value="PKS_PP_betabranch"/>
    <property type="match status" value="1"/>
</dbReference>
<dbReference type="InterPro" id="IPR016039">
    <property type="entry name" value="Thiolase-like"/>
</dbReference>
<dbReference type="EC" id="2.3.1.94" evidence="13"/>
<comment type="subunit">
    <text evidence="12">Homodimer. Erythronolide synthase is composed of EryAI, EryAII and EryAIII multimodular (2 modules) polypeptides each coding for a functional synthase subunit which participates in 2 of the six FAS-like elongation steps required for formation of the polyketide. Module 1, 2, 3, 4, 5, and 6 participating in biosynthesis steps 1, 2, 3, 4, 5, and 6, respectively.</text>
</comment>
<evidence type="ECO:0000256" key="4">
    <source>
        <dbReference type="ARBA" id="ARBA00022679"/>
    </source>
</evidence>
<feature type="domain" description="Ketosynthase family 3 (KS3)" evidence="17">
    <location>
        <begin position="36"/>
        <end position="448"/>
    </location>
</feature>
<dbReference type="GO" id="GO:0006633">
    <property type="term" value="P:fatty acid biosynthetic process"/>
    <property type="evidence" value="ECO:0007669"/>
    <property type="project" value="InterPro"/>
</dbReference>
<dbReference type="InterPro" id="IPR049900">
    <property type="entry name" value="PKS_mFAS_DH"/>
</dbReference>
<dbReference type="InterPro" id="IPR009081">
    <property type="entry name" value="PP-bd_ACP"/>
</dbReference>
<comment type="cofactor">
    <cofactor evidence="1">
        <name>pantetheine 4'-phosphate</name>
        <dbReference type="ChEBI" id="CHEBI:47942"/>
    </cofactor>
</comment>
<dbReference type="PROSITE" id="PS50075">
    <property type="entry name" value="CARRIER"/>
    <property type="match status" value="1"/>
</dbReference>
<dbReference type="PROSITE" id="PS52004">
    <property type="entry name" value="KS3_2"/>
    <property type="match status" value="1"/>
</dbReference>
<dbReference type="Gene3D" id="3.40.47.10">
    <property type="match status" value="1"/>
</dbReference>
<dbReference type="Pfam" id="PF22953">
    <property type="entry name" value="SpnB_Rossmann"/>
    <property type="match status" value="1"/>
</dbReference>
<feature type="coiled-coil region" evidence="15">
    <location>
        <begin position="4"/>
        <end position="31"/>
    </location>
</feature>
<dbReference type="Gene3D" id="3.40.50.720">
    <property type="entry name" value="NAD(P)-binding Rossmann-like Domain"/>
    <property type="match status" value="1"/>
</dbReference>
<evidence type="ECO:0000256" key="3">
    <source>
        <dbReference type="ARBA" id="ARBA00022553"/>
    </source>
</evidence>
<dbReference type="InterPro" id="IPR049551">
    <property type="entry name" value="PKS_DH_C"/>
</dbReference>
<evidence type="ECO:0000256" key="13">
    <source>
        <dbReference type="ARBA" id="ARBA00066981"/>
    </source>
</evidence>
<evidence type="ECO:0000256" key="1">
    <source>
        <dbReference type="ARBA" id="ARBA00001957"/>
    </source>
</evidence>
<keyword evidence="8" id="KW-0012">Acyltransferase</keyword>
<dbReference type="GO" id="GO:0033068">
    <property type="term" value="P:macrolide biosynthetic process"/>
    <property type="evidence" value="ECO:0007669"/>
    <property type="project" value="UniProtKB-ARBA"/>
</dbReference>
<dbReference type="Pfam" id="PF14765">
    <property type="entry name" value="PS-DH"/>
    <property type="match status" value="1"/>
</dbReference>
<dbReference type="InterPro" id="IPR013968">
    <property type="entry name" value="PKS_KR"/>
</dbReference>
<dbReference type="Pfam" id="PF00109">
    <property type="entry name" value="ketoacyl-synt"/>
    <property type="match status" value="1"/>
</dbReference>
<dbReference type="InterPro" id="IPR015083">
    <property type="entry name" value="NorB/c/GfsB-D-like_docking"/>
</dbReference>
<comment type="pathway">
    <text evidence="11">Antibiotic biosynthesis; erythromycin biosynthesis.</text>
</comment>
<dbReference type="RefSeq" id="WP_218134905.1">
    <property type="nucleotide sequence ID" value="NZ_FNON01000007.1"/>
</dbReference>
<dbReference type="InterPro" id="IPR014030">
    <property type="entry name" value="Ketoacyl_synth_N"/>
</dbReference>
<protein>
    <recommendedName>
        <fullName evidence="13">6-deoxyerythronolide-B synthase</fullName>
        <ecNumber evidence="13">2.3.1.94</ecNumber>
    </recommendedName>
</protein>
<dbReference type="FunFam" id="3.40.47.10:FF:000019">
    <property type="entry name" value="Polyketide synthase type I"/>
    <property type="match status" value="1"/>
</dbReference>
<dbReference type="STRING" id="589385.SAMN05421504_107282"/>
<evidence type="ECO:0000256" key="9">
    <source>
        <dbReference type="ARBA" id="ARBA00052442"/>
    </source>
</evidence>
<keyword evidence="6" id="KW-0045">Antibiotic biosynthesis</keyword>
<accession>A0A1H3NGQ6</accession>
<evidence type="ECO:0000256" key="8">
    <source>
        <dbReference type="ARBA" id="ARBA00023315"/>
    </source>
</evidence>
<comment type="catalytic activity">
    <reaction evidence="9">
        <text>6 (S)-methylmalonyl-CoA + propanoyl-CoA + 6 NADPH + 12 H(+) = 6-deoxyerythronolide B + 6 CO2 + 6 NADP(+) + 7 CoA + H2O</text>
        <dbReference type="Rhea" id="RHEA:23068"/>
        <dbReference type="ChEBI" id="CHEBI:15377"/>
        <dbReference type="ChEBI" id="CHEBI:15378"/>
        <dbReference type="ChEBI" id="CHEBI:16089"/>
        <dbReference type="ChEBI" id="CHEBI:16526"/>
        <dbReference type="ChEBI" id="CHEBI:57287"/>
        <dbReference type="ChEBI" id="CHEBI:57327"/>
        <dbReference type="ChEBI" id="CHEBI:57392"/>
        <dbReference type="ChEBI" id="CHEBI:57783"/>
        <dbReference type="ChEBI" id="CHEBI:58349"/>
        <dbReference type="EC" id="2.3.1.94"/>
    </reaction>
</comment>
<keyword evidence="20" id="KW-1185">Reference proteome</keyword>
<gene>
    <name evidence="19" type="ORF">SAMN05421504_107282</name>
</gene>
<dbReference type="InterPro" id="IPR014043">
    <property type="entry name" value="Acyl_transferase_dom"/>
</dbReference>
<keyword evidence="4" id="KW-0808">Transferase</keyword>
<feature type="region of interest" description="N-terminal hotdog fold" evidence="14">
    <location>
        <begin position="907"/>
        <end position="1027"/>
    </location>
</feature>
<dbReference type="SUPFAM" id="SSF47336">
    <property type="entry name" value="ACP-like"/>
    <property type="match status" value="1"/>
</dbReference>
<dbReference type="Pfam" id="PF00698">
    <property type="entry name" value="Acyl_transf_1"/>
    <property type="match status" value="1"/>
</dbReference>
<dbReference type="InterPro" id="IPR001227">
    <property type="entry name" value="Ac_transferase_dom_sf"/>
</dbReference>
<dbReference type="PANTHER" id="PTHR43775">
    <property type="entry name" value="FATTY ACID SYNTHASE"/>
    <property type="match status" value="1"/>
</dbReference>
<dbReference type="InterPro" id="IPR050091">
    <property type="entry name" value="PKS_NRPS_Biosynth_Enz"/>
</dbReference>
<dbReference type="Pfam" id="PF02801">
    <property type="entry name" value="Ketoacyl-synt_C"/>
    <property type="match status" value="1"/>
</dbReference>
<sequence length="1743" mass="182637">MADVEQIVAALRKTMAENERLKEANKQLAEAGPADHEPIAIVGMGCRFPGGITSAEQLWEMIAAGRDGITQFPVDRGWDTQGLYDPEPGKEGKTISIDGAFLHEAGEFDPDLFGISPREAAEMDPQQRILLETAWETFEDAGIDPRSLEGERVGVFAGVMYHDYEGAAAGGSLVTGRVSFTLGLEGPSVSVDTACSSSLIALHWAIQAIRAGEVPMALVGGVTVMCTPDTFLYFSKQRGLSVDGRCKSFAAAADGTGWGEGSGLLLIEKLSDARAKGHNVLAIVRASAINQDGASSGITTPNGPSQQRVIKAALKEGGLQPSDVDAIEAHGTGTRLGDPIEAQALLATYGRNRPDDEPLWLGSVKSNLGHTQAAAGVSGIIKMVEAMRRGILPKTLHVDEPTPQVDWSAGNVKLLTEAIPWPDRGRPKRAGISSFGISGTNAHVIIEEAPAYEEPPRPSPTVKSDVVPWVLSAKSPEALRGQAAKLAASVGDLSLVDIGFSLATTRSSLERRATVVGSTREELLAGVRSLAAGDGTGIPQGVAKGGLTAFLFTGQGAQRLGMGRELHAAFPVFAAAFDEAIAELDKHLEQPLRPVIWGDDADLLAQTQFTQSGLFAIEVALFRLLESWGVRPEYLAGHSIGELSAAHVSGVLSLPDAAKLVAYRGRLMQSLPAGGAMVAIQASEEEVKPHLTETVSIAAVNAPNSVVVSGEEKFALAIADHFKAEGRKTKQLKVSHAFHSPLMEPMLAGFRAIASSLTYGSPKIPIISTVTGDVAKDLGSPEYWVTHVREAVRFSDAVRKLESKRVTTFLELGPDAALTAIGEESVTGDAAFAAVLRRDRGEEQELISALGLAHARGTRIDWVKFFDGRAARRVKLPTYAFQHQKYWAGAPASSGDASSIGLLPAEHPLLSAVVASPDSDGVVLTGRLGVDKQPWLADHSVMGSILVPGTAFVELAVRAGEQAGTPFIDELTLEAPLVLPEDGGLAVQVVVGSAGSDGERSVAVYSSDGDTWTRHAEGQLKPGGAAPSFDLSEWPPAGATPLPVEGAYERLITRGYEYGPVFQGLQAAWKHGEDVYAEVALPDGTSADGFGLHPALLDASMHADLLAEGDGDTLLPFAWRGVSLHASGASGLRVRMSPSGKDSVSFAVADASGAPVLSVESLVSRAVSPEQLSRGGRTESLYRLEWTPLAAVAGSAPEHVVFTVESGSDVLEFLHANTNTILAKVQDWIAEDQAAQLVFVTQGAVPVGDTEIDLTQAPVWGLVRAAQEENPGRFVLVDTDDPSTVEQALATGEPEIAVRGGAFYVPRLAKVADSEVTGESPWTGTVLVTGGTGGLGALVARHLASSGVTSLLLTSRRGADAPGAAELKASLEELGATVTIAACDVSDRDSVSGLLEAHPVNGIVHTAGVLDDGIVTSLNPDRLSKVIRPKADAAWHLHELAGDLSAFVLFSSVSGVTGTAGQANYGAANTFVDALAVHRRSRGLPAHSLAWGLWQQKSEMTDHLAEADVARSGVAGLPSDEGLALLDTALGIDSPVLVPVKLDLKALRALDPIPTAFRGLVKAPPRAAAATASGGSALKQKLAGLTGEERDQAILDVLRGHIAAVLGHDNPDAIETDRGFLDMGFDSLTALELRNRLGTVTGKRIPATLIFDYPDAASVASYLATQLIDDTASTPLESDLAKLESALASTTPTSEEHHAQITARLKALAAKWAESLPTPQEPAADITEASADDLFAILDSELA</sequence>
<dbReference type="InterPro" id="IPR036291">
    <property type="entry name" value="NAD(P)-bd_dom_sf"/>
</dbReference>
<dbReference type="InterPro" id="IPR036736">
    <property type="entry name" value="ACP-like_sf"/>
</dbReference>
<dbReference type="Pfam" id="PF21089">
    <property type="entry name" value="PKS_DH_N"/>
    <property type="match status" value="1"/>
</dbReference>
<dbReference type="SMART" id="SM00826">
    <property type="entry name" value="PKS_DH"/>
    <property type="match status" value="1"/>
</dbReference>